<sequence length="213" mass="25417">MLTGKLLGDGYLIKQPGRKPRLQFIHCAKDREWCDHCFREIDMYIPLTGPHYKKVNDKRIADGYTEGYYVQSKTHPIITSLEAIWYKDRKKRLPFDHIHDYLTPLSLAWWYQDGCHLKKKGNTVQKIIFSTESFTPHANLLHCKMLKDKFCLQFSTDKQNRIIFYDQFQIHYFLHLVSSYMHPFKEGKLKAHARCLFQLNPKGQLSIYLKRFL</sequence>
<protein>
    <recommendedName>
        <fullName evidence="1">Homing endonuclease LAGLIDADG domain-containing protein</fullName>
    </recommendedName>
</protein>
<evidence type="ECO:0000313" key="3">
    <source>
        <dbReference type="Proteomes" id="UP000323317"/>
    </source>
</evidence>
<comment type="caution">
    <text evidence="2">The sequence shown here is derived from an EMBL/GenBank/DDBJ whole genome shotgun (WGS) entry which is preliminary data.</text>
</comment>
<accession>A0A5D4KIH0</accession>
<dbReference type="SUPFAM" id="SSF55608">
    <property type="entry name" value="Homing endonucleases"/>
    <property type="match status" value="1"/>
</dbReference>
<gene>
    <name evidence="2" type="ORF">FZC79_07825</name>
</gene>
<dbReference type="Pfam" id="PF03161">
    <property type="entry name" value="LAGLIDADG_2"/>
    <property type="match status" value="1"/>
</dbReference>
<organism evidence="2 3">
    <name type="scientific">Rossellomorea vietnamensis</name>
    <dbReference type="NCBI Taxonomy" id="218284"/>
    <lineage>
        <taxon>Bacteria</taxon>
        <taxon>Bacillati</taxon>
        <taxon>Bacillota</taxon>
        <taxon>Bacilli</taxon>
        <taxon>Bacillales</taxon>
        <taxon>Bacillaceae</taxon>
        <taxon>Rossellomorea</taxon>
    </lineage>
</organism>
<dbReference type="Gene3D" id="3.10.28.10">
    <property type="entry name" value="Homing endonucleases"/>
    <property type="match status" value="2"/>
</dbReference>
<proteinExistence type="predicted"/>
<dbReference type="EMBL" id="VTEH01000004">
    <property type="protein sequence ID" value="TYR76053.1"/>
    <property type="molecule type" value="Genomic_DNA"/>
</dbReference>
<dbReference type="InterPro" id="IPR027434">
    <property type="entry name" value="Homing_endonucl"/>
</dbReference>
<evidence type="ECO:0000313" key="2">
    <source>
        <dbReference type="EMBL" id="TYR76053.1"/>
    </source>
</evidence>
<dbReference type="AlphaFoldDB" id="A0A5D4KIH0"/>
<dbReference type="RefSeq" id="WP_148946270.1">
    <property type="nucleotide sequence ID" value="NZ_VTEH01000004.1"/>
</dbReference>
<dbReference type="Proteomes" id="UP000323317">
    <property type="component" value="Unassembled WGS sequence"/>
</dbReference>
<evidence type="ECO:0000259" key="1">
    <source>
        <dbReference type="Pfam" id="PF03161"/>
    </source>
</evidence>
<feature type="domain" description="Homing endonuclease LAGLIDADG" evidence="1">
    <location>
        <begin position="1"/>
        <end position="162"/>
    </location>
</feature>
<dbReference type="InterPro" id="IPR004860">
    <property type="entry name" value="LAGLIDADG_dom"/>
</dbReference>
<name>A0A5D4KIH0_9BACI</name>
<dbReference type="GO" id="GO:0004519">
    <property type="term" value="F:endonuclease activity"/>
    <property type="evidence" value="ECO:0007669"/>
    <property type="project" value="InterPro"/>
</dbReference>
<reference evidence="2 3" key="1">
    <citation type="submission" date="2019-08" db="EMBL/GenBank/DDBJ databases">
        <title>Bacillus genomes from the desert of Cuatro Cienegas, Coahuila.</title>
        <authorList>
            <person name="Olmedo-Alvarez G."/>
        </authorList>
    </citation>
    <scope>NUCLEOTIDE SEQUENCE [LARGE SCALE GENOMIC DNA]</scope>
    <source>
        <strain evidence="2 3">CH40_1T</strain>
    </source>
</reference>